<name>A0ABU8PDA3_9HYPH</name>
<dbReference type="Pfam" id="PF00239">
    <property type="entry name" value="Resolvase"/>
    <property type="match status" value="1"/>
</dbReference>
<dbReference type="InterPro" id="IPR036162">
    <property type="entry name" value="Resolvase-like_N_sf"/>
</dbReference>
<feature type="domain" description="Resolvase/invertase-type recombinase catalytic" evidence="1">
    <location>
        <begin position="13"/>
        <end position="70"/>
    </location>
</feature>
<comment type="caution">
    <text evidence="2">The sequence shown here is derived from an EMBL/GenBank/DDBJ whole genome shotgun (WGS) entry which is preliminary data.</text>
</comment>
<dbReference type="Gene3D" id="3.40.50.1390">
    <property type="entry name" value="Resolvase, N-terminal catalytic domain"/>
    <property type="match status" value="1"/>
</dbReference>
<evidence type="ECO:0000313" key="3">
    <source>
        <dbReference type="Proteomes" id="UP001375812"/>
    </source>
</evidence>
<evidence type="ECO:0000259" key="1">
    <source>
        <dbReference type="Pfam" id="PF00239"/>
    </source>
</evidence>
<dbReference type="InterPro" id="IPR006119">
    <property type="entry name" value="Resolv_N"/>
</dbReference>
<reference evidence="2 3" key="1">
    <citation type="submission" date="2023-12" db="EMBL/GenBank/DDBJ databases">
        <title>Gut-associated functions are favored during microbiome assembly across C. elegans life.</title>
        <authorList>
            <person name="Zimmermann J."/>
        </authorList>
    </citation>
    <scope>NUCLEOTIDE SEQUENCE [LARGE SCALE GENOMIC DNA]</scope>
    <source>
        <strain evidence="2 3">MYb71</strain>
    </source>
</reference>
<keyword evidence="3" id="KW-1185">Reference proteome</keyword>
<sequence length="85" mass="9230">MFILSGSGAVGNDQFRLCRERAAQERWEIVGSHEDAAISGSSTILRSGIQRLVCDAQRGEFNILLAERLTASAAIRRTLPPSTSI</sequence>
<dbReference type="EMBL" id="JBBGZH010000001">
    <property type="protein sequence ID" value="MEJ5020220.1"/>
    <property type="molecule type" value="Genomic_DNA"/>
</dbReference>
<organism evidence="2 3">
    <name type="scientific">Ochrobactrum vermis</name>
    <dbReference type="NCBI Taxonomy" id="1827297"/>
    <lineage>
        <taxon>Bacteria</taxon>
        <taxon>Pseudomonadati</taxon>
        <taxon>Pseudomonadota</taxon>
        <taxon>Alphaproteobacteria</taxon>
        <taxon>Hyphomicrobiales</taxon>
        <taxon>Brucellaceae</taxon>
        <taxon>Brucella/Ochrobactrum group</taxon>
        <taxon>Ochrobactrum</taxon>
    </lineage>
</organism>
<gene>
    <name evidence="2" type="ORF">WH297_10790</name>
</gene>
<proteinExistence type="predicted"/>
<evidence type="ECO:0000313" key="2">
    <source>
        <dbReference type="EMBL" id="MEJ5020220.1"/>
    </source>
</evidence>
<protein>
    <submittedName>
        <fullName evidence="2">Recombinase family protein</fullName>
    </submittedName>
</protein>
<accession>A0ABU8PDA3</accession>
<dbReference type="Proteomes" id="UP001375812">
    <property type="component" value="Unassembled WGS sequence"/>
</dbReference>